<evidence type="ECO:0000256" key="3">
    <source>
        <dbReference type="ARBA" id="ARBA00022630"/>
    </source>
</evidence>
<keyword evidence="3" id="KW-0285">Flavoprotein</keyword>
<dbReference type="GO" id="GO:0016971">
    <property type="term" value="F:flavin-dependent sulfhydryl oxidase activity"/>
    <property type="evidence" value="ECO:0007669"/>
    <property type="project" value="InterPro"/>
</dbReference>
<dbReference type="GO" id="GO:0005739">
    <property type="term" value="C:mitochondrion"/>
    <property type="evidence" value="ECO:0007669"/>
    <property type="project" value="TreeGrafter"/>
</dbReference>
<evidence type="ECO:0000256" key="7">
    <source>
        <dbReference type="SAM" id="Phobius"/>
    </source>
</evidence>
<evidence type="ECO:0000256" key="1">
    <source>
        <dbReference type="ARBA" id="ARBA00001974"/>
    </source>
</evidence>
<keyword evidence="7" id="KW-0472">Membrane</keyword>
<sequence>MQPYIWGKYLWTSIHYISLGYPENPSKEEQNDYKDFFENLFKIIPCYTCSENYKDHLQKLPITPQVLQNTKSLFKWTVEVHNLVNKSLNKRLLSYEEAYQLYTKVHEKNNQFMIDCFSNLSNKNTSKFMIPNTWLIFFNFILVLFILILLFMRKSFRKLF</sequence>
<keyword evidence="7" id="KW-1133">Transmembrane helix</keyword>
<comment type="cofactor">
    <cofactor evidence="1">
        <name>FAD</name>
        <dbReference type="ChEBI" id="CHEBI:57692"/>
    </cofactor>
</comment>
<feature type="domain" description="ERV/ALR sulfhydryl oxidase" evidence="8">
    <location>
        <begin position="1"/>
        <end position="102"/>
    </location>
</feature>
<dbReference type="SUPFAM" id="SSF69000">
    <property type="entry name" value="FAD-dependent thiol oxidase"/>
    <property type="match status" value="1"/>
</dbReference>
<evidence type="ECO:0000256" key="6">
    <source>
        <dbReference type="ARBA" id="ARBA00023157"/>
    </source>
</evidence>
<evidence type="ECO:0000256" key="4">
    <source>
        <dbReference type="ARBA" id="ARBA00022827"/>
    </source>
</evidence>
<dbReference type="Pfam" id="PF04777">
    <property type="entry name" value="Evr1_Alr"/>
    <property type="match status" value="1"/>
</dbReference>
<dbReference type="InterPro" id="IPR039799">
    <property type="entry name" value="ALR/ERV"/>
</dbReference>
<organism evidence="9">
    <name type="scientific">viral metagenome</name>
    <dbReference type="NCBI Taxonomy" id="1070528"/>
    <lineage>
        <taxon>unclassified sequences</taxon>
        <taxon>metagenomes</taxon>
        <taxon>organismal metagenomes</taxon>
    </lineage>
</organism>
<evidence type="ECO:0000256" key="2">
    <source>
        <dbReference type="ARBA" id="ARBA00012512"/>
    </source>
</evidence>
<evidence type="ECO:0000256" key="5">
    <source>
        <dbReference type="ARBA" id="ARBA00023002"/>
    </source>
</evidence>
<dbReference type="PANTHER" id="PTHR12645">
    <property type="entry name" value="ALR/ERV"/>
    <property type="match status" value="1"/>
</dbReference>
<dbReference type="GO" id="GO:0050660">
    <property type="term" value="F:flavin adenine dinucleotide binding"/>
    <property type="evidence" value="ECO:0007669"/>
    <property type="project" value="TreeGrafter"/>
</dbReference>
<protein>
    <recommendedName>
        <fullName evidence="2">thiol oxidase</fullName>
        <ecNumber evidence="2">1.8.3.2</ecNumber>
    </recommendedName>
</protein>
<reference evidence="9" key="1">
    <citation type="journal article" date="2020" name="Nature">
        <title>Giant virus diversity and host interactions through global metagenomics.</title>
        <authorList>
            <person name="Schulz F."/>
            <person name="Roux S."/>
            <person name="Paez-Espino D."/>
            <person name="Jungbluth S."/>
            <person name="Walsh D.A."/>
            <person name="Denef V.J."/>
            <person name="McMahon K.D."/>
            <person name="Konstantinidis K.T."/>
            <person name="Eloe-Fadrosh E.A."/>
            <person name="Kyrpides N.C."/>
            <person name="Woyke T."/>
        </authorList>
    </citation>
    <scope>NUCLEOTIDE SEQUENCE</scope>
    <source>
        <strain evidence="9">GVMAG-M-3300021964-36</strain>
    </source>
</reference>
<dbReference type="PANTHER" id="PTHR12645:SF0">
    <property type="entry name" value="FAD-LINKED SULFHYDRYL OXIDASE ALR"/>
    <property type="match status" value="1"/>
</dbReference>
<keyword evidence="7" id="KW-0812">Transmembrane</keyword>
<dbReference type="Gene3D" id="1.20.120.310">
    <property type="entry name" value="ERV/ALR sulfhydryl oxidase domain"/>
    <property type="match status" value="1"/>
</dbReference>
<name>A0A6C0CU33_9ZZZZ</name>
<dbReference type="EMBL" id="MN739485">
    <property type="protein sequence ID" value="QHT07747.1"/>
    <property type="molecule type" value="Genomic_DNA"/>
</dbReference>
<proteinExistence type="predicted"/>
<keyword evidence="4" id="KW-0274">FAD</keyword>
<evidence type="ECO:0000259" key="8">
    <source>
        <dbReference type="PROSITE" id="PS51324"/>
    </source>
</evidence>
<evidence type="ECO:0000313" key="9">
    <source>
        <dbReference type="EMBL" id="QHT07747.1"/>
    </source>
</evidence>
<feature type="transmembrane region" description="Helical" evidence="7">
    <location>
        <begin position="134"/>
        <end position="152"/>
    </location>
</feature>
<dbReference type="PROSITE" id="PS51324">
    <property type="entry name" value="ERV_ALR"/>
    <property type="match status" value="1"/>
</dbReference>
<keyword evidence="6" id="KW-1015">Disulfide bond</keyword>
<keyword evidence="5" id="KW-0560">Oxidoreductase</keyword>
<dbReference type="InterPro" id="IPR036774">
    <property type="entry name" value="ERV/ALR_sulphydryl_oxid_sf"/>
</dbReference>
<accession>A0A6C0CU33</accession>
<dbReference type="AlphaFoldDB" id="A0A6C0CU33"/>
<dbReference type="EC" id="1.8.3.2" evidence="2"/>
<dbReference type="InterPro" id="IPR017905">
    <property type="entry name" value="ERV/ALR_sulphydryl_oxidase"/>
</dbReference>